<comment type="subcellular location">
    <subcellularLocation>
        <location evidence="1">Membrane</location>
        <topology evidence="1">Multi-pass membrane protein</topology>
    </subcellularLocation>
</comment>
<dbReference type="InterPro" id="IPR036948">
    <property type="entry name" value="Ribosomal_eL21_sf"/>
</dbReference>
<evidence type="ECO:0000256" key="7">
    <source>
        <dbReference type="ARBA" id="ARBA00023136"/>
    </source>
</evidence>
<dbReference type="Gene3D" id="2.30.30.70">
    <property type="entry name" value="Ribosomal protein L21"/>
    <property type="match status" value="1"/>
</dbReference>
<evidence type="ECO:0000313" key="11">
    <source>
        <dbReference type="Proteomes" id="UP001159364"/>
    </source>
</evidence>
<evidence type="ECO:0000256" key="5">
    <source>
        <dbReference type="ARBA" id="ARBA00022980"/>
    </source>
</evidence>
<dbReference type="Pfam" id="PF01157">
    <property type="entry name" value="Ribosomal_L21e"/>
    <property type="match status" value="1"/>
</dbReference>
<feature type="transmembrane region" description="Helical" evidence="9">
    <location>
        <begin position="69"/>
        <end position="87"/>
    </location>
</feature>
<dbReference type="GO" id="GO:0003735">
    <property type="term" value="F:structural constituent of ribosome"/>
    <property type="evidence" value="ECO:0007669"/>
    <property type="project" value="InterPro"/>
</dbReference>
<keyword evidence="7 9" id="KW-0472">Membrane</keyword>
<dbReference type="Proteomes" id="UP001159364">
    <property type="component" value="Linkage Group LG10"/>
</dbReference>
<dbReference type="InterPro" id="IPR008991">
    <property type="entry name" value="Translation_prot_SH3-like_sf"/>
</dbReference>
<keyword evidence="5" id="KW-0689">Ribosomal protein</keyword>
<accession>A0AAV8SK15</accession>
<keyword evidence="6 9" id="KW-1133">Transmembrane helix</keyword>
<name>A0AAV8SK15_9ROSI</name>
<feature type="transmembrane region" description="Helical" evidence="9">
    <location>
        <begin position="107"/>
        <end position="130"/>
    </location>
</feature>
<dbReference type="PANTHER" id="PTHR23504:SF1">
    <property type="entry name" value="GH21943P-RELATED"/>
    <property type="match status" value="1"/>
</dbReference>
<organism evidence="10 11">
    <name type="scientific">Erythroxylum novogranatense</name>
    <dbReference type="NCBI Taxonomy" id="1862640"/>
    <lineage>
        <taxon>Eukaryota</taxon>
        <taxon>Viridiplantae</taxon>
        <taxon>Streptophyta</taxon>
        <taxon>Embryophyta</taxon>
        <taxon>Tracheophyta</taxon>
        <taxon>Spermatophyta</taxon>
        <taxon>Magnoliopsida</taxon>
        <taxon>eudicotyledons</taxon>
        <taxon>Gunneridae</taxon>
        <taxon>Pentapetalae</taxon>
        <taxon>rosids</taxon>
        <taxon>fabids</taxon>
        <taxon>Malpighiales</taxon>
        <taxon>Erythroxylaceae</taxon>
        <taxon>Erythroxylum</taxon>
    </lineage>
</organism>
<dbReference type="GO" id="GO:0016020">
    <property type="term" value="C:membrane"/>
    <property type="evidence" value="ECO:0007669"/>
    <property type="project" value="UniProtKB-SubCell"/>
</dbReference>
<dbReference type="GO" id="GO:0006412">
    <property type="term" value="P:translation"/>
    <property type="evidence" value="ECO:0007669"/>
    <property type="project" value="InterPro"/>
</dbReference>
<evidence type="ECO:0000313" key="10">
    <source>
        <dbReference type="EMBL" id="KAJ8752298.1"/>
    </source>
</evidence>
<dbReference type="GO" id="GO:1990904">
    <property type="term" value="C:ribonucleoprotein complex"/>
    <property type="evidence" value="ECO:0007669"/>
    <property type="project" value="UniProtKB-KW"/>
</dbReference>
<feature type="transmembrane region" description="Helical" evidence="9">
    <location>
        <begin position="142"/>
        <end position="161"/>
    </location>
</feature>
<gene>
    <name evidence="10" type="ORF">K2173_003934</name>
</gene>
<evidence type="ECO:0000256" key="6">
    <source>
        <dbReference type="ARBA" id="ARBA00022989"/>
    </source>
</evidence>
<comment type="similarity">
    <text evidence="2">Belongs to the eukaryotic ribosomal protein eL21 family.</text>
</comment>
<dbReference type="SUPFAM" id="SSF50104">
    <property type="entry name" value="Translation proteins SH3-like domain"/>
    <property type="match status" value="1"/>
</dbReference>
<keyword evidence="3" id="KW-0813">Transport</keyword>
<dbReference type="AlphaFoldDB" id="A0AAV8SK15"/>
<dbReference type="EMBL" id="JAIWQS010000010">
    <property type="protein sequence ID" value="KAJ8752298.1"/>
    <property type="molecule type" value="Genomic_DNA"/>
</dbReference>
<evidence type="ECO:0000256" key="2">
    <source>
        <dbReference type="ARBA" id="ARBA00008427"/>
    </source>
</evidence>
<evidence type="ECO:0000256" key="1">
    <source>
        <dbReference type="ARBA" id="ARBA00004141"/>
    </source>
</evidence>
<reference evidence="10 11" key="1">
    <citation type="submission" date="2021-09" db="EMBL/GenBank/DDBJ databases">
        <title>Genomic insights and catalytic innovation underlie evolution of tropane alkaloids biosynthesis.</title>
        <authorList>
            <person name="Wang Y.-J."/>
            <person name="Tian T."/>
            <person name="Huang J.-P."/>
            <person name="Huang S.-X."/>
        </authorList>
    </citation>
    <scope>NUCLEOTIDE SEQUENCE [LARGE SCALE GENOMIC DNA]</scope>
    <source>
        <strain evidence="10">KIB-2018</strain>
        <tissue evidence="10">Leaf</tissue>
    </source>
</reference>
<dbReference type="SUPFAM" id="SSF103473">
    <property type="entry name" value="MFS general substrate transporter"/>
    <property type="match status" value="1"/>
</dbReference>
<evidence type="ECO:0000256" key="8">
    <source>
        <dbReference type="ARBA" id="ARBA00023274"/>
    </source>
</evidence>
<dbReference type="InterPro" id="IPR036259">
    <property type="entry name" value="MFS_trans_sf"/>
</dbReference>
<dbReference type="GO" id="GO:0005840">
    <property type="term" value="C:ribosome"/>
    <property type="evidence" value="ECO:0007669"/>
    <property type="project" value="UniProtKB-KW"/>
</dbReference>
<keyword evidence="11" id="KW-1185">Reference proteome</keyword>
<evidence type="ECO:0000256" key="4">
    <source>
        <dbReference type="ARBA" id="ARBA00022692"/>
    </source>
</evidence>
<proteinExistence type="inferred from homology"/>
<sequence>MPHKFYHGRTGRVRNVTKRAIGVEINKQYHLWARFHFNKDRFADLMVISGIAGTISQMFLYSIAWSFCVPYAAAMLSVLFVFAQPCMRSIVSKQVGSCEQGKAQGCISGIFSFANVVSPFALSPLIALFFSEKAPSPFPGFSILFTTFMIVFIQSILIRVAPPVSSQLA</sequence>
<evidence type="ECO:0000256" key="3">
    <source>
        <dbReference type="ARBA" id="ARBA00022448"/>
    </source>
</evidence>
<comment type="caution">
    <text evidence="10">The sequence shown here is derived from an EMBL/GenBank/DDBJ whole genome shotgun (WGS) entry which is preliminary data.</text>
</comment>
<evidence type="ECO:0000256" key="9">
    <source>
        <dbReference type="SAM" id="Phobius"/>
    </source>
</evidence>
<protein>
    <submittedName>
        <fullName evidence="10">Uncharacterized protein</fullName>
    </submittedName>
</protein>
<dbReference type="InterPro" id="IPR001147">
    <property type="entry name" value="Ribosomal_eL21"/>
</dbReference>
<keyword evidence="8" id="KW-0687">Ribonucleoprotein</keyword>
<dbReference type="PANTHER" id="PTHR23504">
    <property type="entry name" value="MAJOR FACILITATOR SUPERFAMILY DOMAIN-CONTAINING PROTEIN 10"/>
    <property type="match status" value="1"/>
</dbReference>
<keyword evidence="4 9" id="KW-0812">Transmembrane</keyword>
<dbReference type="Gene3D" id="1.20.1250.20">
    <property type="entry name" value="MFS general substrate transporter like domains"/>
    <property type="match status" value="1"/>
</dbReference>